<dbReference type="InterPro" id="IPR008979">
    <property type="entry name" value="Galactose-bd-like_sf"/>
</dbReference>
<evidence type="ECO:0008006" key="4">
    <source>
        <dbReference type="Google" id="ProtNLM"/>
    </source>
</evidence>
<organism evidence="2 3">
    <name type="scientific">Flavobacterium panici</name>
    <dbReference type="NCBI Taxonomy" id="2654843"/>
    <lineage>
        <taxon>Bacteria</taxon>
        <taxon>Pseudomonadati</taxon>
        <taxon>Bacteroidota</taxon>
        <taxon>Flavobacteriia</taxon>
        <taxon>Flavobacteriales</taxon>
        <taxon>Flavobacteriaceae</taxon>
        <taxon>Flavobacterium</taxon>
    </lineage>
</organism>
<dbReference type="AlphaFoldDB" id="A0A9N8J561"/>
<dbReference type="SUPFAM" id="SSF49785">
    <property type="entry name" value="Galactose-binding domain-like"/>
    <property type="match status" value="1"/>
</dbReference>
<name>A0A9N8J561_9FLAO</name>
<keyword evidence="3" id="KW-1185">Reference proteome</keyword>
<evidence type="ECO:0000256" key="1">
    <source>
        <dbReference type="SAM" id="SignalP"/>
    </source>
</evidence>
<feature type="chain" id="PRO_5040272942" description="CBM-cenC domain-containing protein" evidence="1">
    <location>
        <begin position="19"/>
        <end position="184"/>
    </location>
</feature>
<evidence type="ECO:0000313" key="2">
    <source>
        <dbReference type="EMBL" id="CAC9975628.1"/>
    </source>
</evidence>
<sequence>MKTLFLFSLLFLTTITNAQGNLVKNPGFEYEFVNWNGSDAAYISPYDKKSGKSCVAINQFVGAEWKAVDQTINIPKNIYALEFSVWIKSESIEEQKEAYKAGAAIAEFTTLTDKKITSETFAQVKGTTEWTNYKKTVKIPADAKKVRIMLALAQTNGTIYFDDVKVTTLLEEEYLKQNSVTTEK</sequence>
<protein>
    <recommendedName>
        <fullName evidence="4">CBM-cenC domain-containing protein</fullName>
    </recommendedName>
</protein>
<comment type="caution">
    <text evidence="2">The sequence shown here is derived from an EMBL/GenBank/DDBJ whole genome shotgun (WGS) entry which is preliminary data.</text>
</comment>
<reference evidence="2 3" key="1">
    <citation type="submission" date="2020-06" db="EMBL/GenBank/DDBJ databases">
        <authorList>
            <person name="Criscuolo A."/>
        </authorList>
    </citation>
    <scope>NUCLEOTIDE SEQUENCE [LARGE SCALE GENOMIC DNA]</scope>
    <source>
        <strain evidence="2">PXU-55</strain>
    </source>
</reference>
<keyword evidence="1" id="KW-0732">Signal</keyword>
<dbReference type="Gene3D" id="2.60.120.260">
    <property type="entry name" value="Galactose-binding domain-like"/>
    <property type="match status" value="1"/>
</dbReference>
<accession>A0A9N8J561</accession>
<dbReference type="RefSeq" id="WP_180859574.1">
    <property type="nucleotide sequence ID" value="NZ_CAIJDE010000050.1"/>
</dbReference>
<feature type="signal peptide" evidence="1">
    <location>
        <begin position="1"/>
        <end position="18"/>
    </location>
</feature>
<dbReference type="EMBL" id="CAIJDE010000050">
    <property type="protein sequence ID" value="CAC9975628.1"/>
    <property type="molecule type" value="Genomic_DNA"/>
</dbReference>
<dbReference type="Proteomes" id="UP000533639">
    <property type="component" value="Unassembled WGS sequence"/>
</dbReference>
<evidence type="ECO:0000313" key="3">
    <source>
        <dbReference type="Proteomes" id="UP000533639"/>
    </source>
</evidence>
<gene>
    <name evidence="2" type="ORF">FLAPXU55_03344</name>
</gene>
<proteinExistence type="predicted"/>